<organism evidence="1 2">
    <name type="scientific">Blattamonas nauphoetae</name>
    <dbReference type="NCBI Taxonomy" id="2049346"/>
    <lineage>
        <taxon>Eukaryota</taxon>
        <taxon>Metamonada</taxon>
        <taxon>Preaxostyla</taxon>
        <taxon>Oxymonadida</taxon>
        <taxon>Blattamonas</taxon>
    </lineage>
</organism>
<sequence>MLQTRMSHRHQVINTSAMKFLGNLILFCSAKVRLGLVKTDLLPQLITTLNPQSLDFAEAVNIHTGLIKIINYSLWLTTQNGLAKLEIKDDDDHSAVHETIFQQVLTPSEKYISLLCVNRSSIVDGEPSLQFLKLLARLLDICWDSLSPVSLLVTTLSFSFAASLTFSHCSFLKDSVFIDLCSIATCTITLPSGSPLTTLGETRAGSCSFEAQAIIASTVLLLHVL</sequence>
<accession>A0ABQ9WSS8</accession>
<keyword evidence="2" id="KW-1185">Reference proteome</keyword>
<name>A0ABQ9WSS8_9EUKA</name>
<reference evidence="1 2" key="1">
    <citation type="journal article" date="2022" name="bioRxiv">
        <title>Genomics of Preaxostyla Flagellates Illuminates Evolutionary Transitions and the Path Towards Mitochondrial Loss.</title>
        <authorList>
            <person name="Novak L.V.F."/>
            <person name="Treitli S.C."/>
            <person name="Pyrih J."/>
            <person name="Halakuc P."/>
            <person name="Pipaliya S.V."/>
            <person name="Vacek V."/>
            <person name="Brzon O."/>
            <person name="Soukal P."/>
            <person name="Eme L."/>
            <person name="Dacks J.B."/>
            <person name="Karnkowska A."/>
            <person name="Elias M."/>
            <person name="Hampl V."/>
        </authorList>
    </citation>
    <scope>NUCLEOTIDE SEQUENCE [LARGE SCALE GENOMIC DNA]</scope>
    <source>
        <strain evidence="1">NAU3</strain>
        <tissue evidence="1">Gut</tissue>
    </source>
</reference>
<proteinExistence type="predicted"/>
<dbReference type="EMBL" id="JARBJD010000495">
    <property type="protein sequence ID" value="KAK2941501.1"/>
    <property type="molecule type" value="Genomic_DNA"/>
</dbReference>
<protein>
    <submittedName>
        <fullName evidence="1">Uncharacterized protein</fullName>
    </submittedName>
</protein>
<comment type="caution">
    <text evidence="1">The sequence shown here is derived from an EMBL/GenBank/DDBJ whole genome shotgun (WGS) entry which is preliminary data.</text>
</comment>
<gene>
    <name evidence="1" type="ORF">BLNAU_23574</name>
</gene>
<evidence type="ECO:0000313" key="2">
    <source>
        <dbReference type="Proteomes" id="UP001281761"/>
    </source>
</evidence>
<evidence type="ECO:0000313" key="1">
    <source>
        <dbReference type="EMBL" id="KAK2941501.1"/>
    </source>
</evidence>
<dbReference type="Proteomes" id="UP001281761">
    <property type="component" value="Unassembled WGS sequence"/>
</dbReference>